<dbReference type="Proteomes" id="UP000054632">
    <property type="component" value="Unassembled WGS sequence"/>
</dbReference>
<feature type="region of interest" description="Disordered" evidence="1">
    <location>
        <begin position="1"/>
        <end position="22"/>
    </location>
</feature>
<proteinExistence type="predicted"/>
<evidence type="ECO:0000313" key="3">
    <source>
        <dbReference type="Proteomes" id="UP000054632"/>
    </source>
</evidence>
<dbReference type="AlphaFoldDB" id="A0A0V1E0R7"/>
<sequence>MEKGQLEQTLPCQPGVGPKTHQRQQYDVYNQNGGQLSQYIRSWQPIDPKETFPIHRHEMHRDLSTVDWSQCYGGNRSANVEHLHVMKRNGECGQFRGPEIQNVHLSSESFPSDN</sequence>
<reference evidence="2 3" key="1">
    <citation type="submission" date="2015-01" db="EMBL/GenBank/DDBJ databases">
        <title>Evolution of Trichinella species and genotypes.</title>
        <authorList>
            <person name="Korhonen P.K."/>
            <person name="Edoardo P."/>
            <person name="Giuseppe L.R."/>
            <person name="Gasser R.B."/>
        </authorList>
    </citation>
    <scope>NUCLEOTIDE SEQUENCE [LARGE SCALE GENOMIC DNA]</scope>
    <source>
        <strain evidence="2">ISS13</strain>
    </source>
</reference>
<gene>
    <name evidence="2" type="ORF">T4A_3195</name>
</gene>
<protein>
    <submittedName>
        <fullName evidence="2">Uncharacterized protein</fullName>
    </submittedName>
</protein>
<comment type="caution">
    <text evidence="2">The sequence shown here is derived from an EMBL/GenBank/DDBJ whole genome shotgun (WGS) entry which is preliminary data.</text>
</comment>
<feature type="compositionally biased region" description="Polar residues" evidence="1">
    <location>
        <begin position="1"/>
        <end position="11"/>
    </location>
</feature>
<name>A0A0V1E0R7_TRIPS</name>
<organism evidence="2 3">
    <name type="scientific">Trichinella pseudospiralis</name>
    <name type="common">Parasitic roundworm</name>
    <dbReference type="NCBI Taxonomy" id="6337"/>
    <lineage>
        <taxon>Eukaryota</taxon>
        <taxon>Metazoa</taxon>
        <taxon>Ecdysozoa</taxon>
        <taxon>Nematoda</taxon>
        <taxon>Enoplea</taxon>
        <taxon>Dorylaimia</taxon>
        <taxon>Trichinellida</taxon>
        <taxon>Trichinellidae</taxon>
        <taxon>Trichinella</taxon>
    </lineage>
</organism>
<evidence type="ECO:0000256" key="1">
    <source>
        <dbReference type="SAM" id="MobiDB-lite"/>
    </source>
</evidence>
<dbReference type="EMBL" id="JYDR01000138">
    <property type="protein sequence ID" value="KRY67415.1"/>
    <property type="molecule type" value="Genomic_DNA"/>
</dbReference>
<evidence type="ECO:0000313" key="2">
    <source>
        <dbReference type="EMBL" id="KRY67415.1"/>
    </source>
</evidence>
<accession>A0A0V1E0R7</accession>